<keyword evidence="2" id="KW-1185">Reference proteome</keyword>
<evidence type="ECO:0000313" key="2">
    <source>
        <dbReference type="Proteomes" id="UP000032180"/>
    </source>
</evidence>
<reference evidence="1 2" key="1">
    <citation type="submission" date="2012-08" db="EMBL/GenBank/DDBJ databases">
        <title>Oryza genome evolution.</title>
        <authorList>
            <person name="Wing R.A."/>
        </authorList>
    </citation>
    <scope>NUCLEOTIDE SEQUENCE</scope>
</reference>
<proteinExistence type="predicted"/>
<dbReference type="AlphaFoldDB" id="A0A0D9WTN3"/>
<reference evidence="1" key="3">
    <citation type="submission" date="2015-04" db="UniProtKB">
        <authorList>
            <consortium name="EnsemblPlants"/>
        </authorList>
    </citation>
    <scope>IDENTIFICATION</scope>
</reference>
<evidence type="ECO:0000313" key="1">
    <source>
        <dbReference type="EnsemblPlants" id="LPERR06G21650.1"/>
    </source>
</evidence>
<dbReference type="HOGENOM" id="CLU_1962768_0_0_1"/>
<reference evidence="2" key="2">
    <citation type="submission" date="2013-12" db="EMBL/GenBank/DDBJ databases">
        <authorList>
            <person name="Yu Y."/>
            <person name="Lee S."/>
            <person name="de Baynast K."/>
            <person name="Wissotski M."/>
            <person name="Liu L."/>
            <person name="Talag J."/>
            <person name="Goicoechea J."/>
            <person name="Angelova A."/>
            <person name="Jetty R."/>
            <person name="Kudrna D."/>
            <person name="Golser W."/>
            <person name="Rivera L."/>
            <person name="Zhang J."/>
            <person name="Wing R."/>
        </authorList>
    </citation>
    <scope>NUCLEOTIDE SEQUENCE</scope>
</reference>
<sequence>MQMCRRESMFTKRVYKATYKAAYKEQPNRCPNLVLIKPYKRPIMMHKRYKDHQPNVAISNLVYSEHGKCKYRCPTRRHKAIIPTEILTAKLSVDVIHLIPLLYNLLAIAPVFEQQQVMELDEVGVHIR</sequence>
<accession>A0A0D9WTN3</accession>
<protein>
    <submittedName>
        <fullName evidence="1">Uncharacterized protein</fullName>
    </submittedName>
</protein>
<dbReference type="EnsemblPlants" id="LPERR06G21650.1">
    <property type="protein sequence ID" value="LPERR06G21650.1"/>
    <property type="gene ID" value="LPERR06G21650"/>
</dbReference>
<name>A0A0D9WTN3_9ORYZ</name>
<dbReference type="Gramene" id="LPERR06G21650.1">
    <property type="protein sequence ID" value="LPERR06G21650.1"/>
    <property type="gene ID" value="LPERR06G21650"/>
</dbReference>
<organism evidence="1 2">
    <name type="scientific">Leersia perrieri</name>
    <dbReference type="NCBI Taxonomy" id="77586"/>
    <lineage>
        <taxon>Eukaryota</taxon>
        <taxon>Viridiplantae</taxon>
        <taxon>Streptophyta</taxon>
        <taxon>Embryophyta</taxon>
        <taxon>Tracheophyta</taxon>
        <taxon>Spermatophyta</taxon>
        <taxon>Magnoliopsida</taxon>
        <taxon>Liliopsida</taxon>
        <taxon>Poales</taxon>
        <taxon>Poaceae</taxon>
        <taxon>BOP clade</taxon>
        <taxon>Oryzoideae</taxon>
        <taxon>Oryzeae</taxon>
        <taxon>Oryzinae</taxon>
        <taxon>Leersia</taxon>
    </lineage>
</organism>
<dbReference type="Proteomes" id="UP000032180">
    <property type="component" value="Chromosome 6"/>
</dbReference>